<protein>
    <submittedName>
        <fullName evidence="2">Putative toxin biosynthesis protein</fullName>
    </submittedName>
</protein>
<dbReference type="PANTHER" id="PTHR43798">
    <property type="entry name" value="MONOACYLGLYCEROL LIPASE"/>
    <property type="match status" value="1"/>
</dbReference>
<dbReference type="Gene3D" id="3.40.50.1820">
    <property type="entry name" value="alpha/beta hydrolase"/>
    <property type="match status" value="1"/>
</dbReference>
<dbReference type="OrthoDB" id="94039at2759"/>
<dbReference type="InterPro" id="IPR000073">
    <property type="entry name" value="AB_hydrolase_1"/>
</dbReference>
<dbReference type="GeneID" id="28896659"/>
<dbReference type="AlphaFoldDB" id="A0A165JIR4"/>
<organism evidence="2 3">
    <name type="scientific">Xylona heveae (strain CBS 132557 / TC161)</name>
    <dbReference type="NCBI Taxonomy" id="1328760"/>
    <lineage>
        <taxon>Eukaryota</taxon>
        <taxon>Fungi</taxon>
        <taxon>Dikarya</taxon>
        <taxon>Ascomycota</taxon>
        <taxon>Pezizomycotina</taxon>
        <taxon>Xylonomycetes</taxon>
        <taxon>Xylonales</taxon>
        <taxon>Xylonaceae</taxon>
        <taxon>Xylona</taxon>
    </lineage>
</organism>
<dbReference type="RefSeq" id="XP_018191849.1">
    <property type="nucleotide sequence ID" value="XM_018331522.1"/>
</dbReference>
<dbReference type="OMA" id="FGIRGIW"/>
<dbReference type="STRING" id="1328760.A0A165JIR4"/>
<proteinExistence type="predicted"/>
<dbReference type="InterPro" id="IPR029058">
    <property type="entry name" value="AB_hydrolase_fold"/>
</dbReference>
<dbReference type="InterPro" id="IPR050266">
    <property type="entry name" value="AB_hydrolase_sf"/>
</dbReference>
<gene>
    <name evidence="2" type="ORF">L228DRAFT_242745</name>
</gene>
<evidence type="ECO:0000313" key="2">
    <source>
        <dbReference type="EMBL" id="KZF26294.1"/>
    </source>
</evidence>
<feature type="domain" description="AB hydrolase-1" evidence="1">
    <location>
        <begin position="55"/>
        <end position="248"/>
    </location>
</feature>
<keyword evidence="3" id="KW-1185">Reference proteome</keyword>
<accession>A0A165JIR4</accession>
<sequence>MSSSSFVVHKHEVPCQHIREYPRATSNAQEDMLHLVVKQYCPRNNLSPKPGDVTILAAHGNGFPKELFEPMWDELLHKSSDNGFNIRGIWIADVSNQGESGILNEDKIGDDTSWDDHSRDLLHMINLFRDQMPRPLIGIGHSMGACQLGRLSLLHPRLLSSLILLDPTILPPHGFPQSATIALAQASTFRRDLWPSHEDAAAAIAKNRFFQQWDARVLKLFLEHGLRELPTKLYPHDSSALGRTPVTLTTTKHQESFTYLRPQFSDSRDSSPSTRLMKHNRHGLYRPEPLYMYENLPFLRPSVLFVFGGKSVMSSPKSRAEMMELTGTGLEGSGGAKKGKVENIVLENFGHLLPMEAVESCAEISYKWINKELRQWREQEEEFGRMWYSKVKGEKSSISSEWIKVIGRLPPKSGIDIAKL</sequence>
<reference evidence="2 3" key="1">
    <citation type="journal article" date="2016" name="Fungal Biol.">
        <title>The genome of Xylona heveae provides a window into fungal endophytism.</title>
        <authorList>
            <person name="Gazis R."/>
            <person name="Kuo A."/>
            <person name="Riley R."/>
            <person name="LaButti K."/>
            <person name="Lipzen A."/>
            <person name="Lin J."/>
            <person name="Amirebrahimi M."/>
            <person name="Hesse C.N."/>
            <person name="Spatafora J.W."/>
            <person name="Henrissat B."/>
            <person name="Hainaut M."/>
            <person name="Grigoriev I.V."/>
            <person name="Hibbett D.S."/>
        </authorList>
    </citation>
    <scope>NUCLEOTIDE SEQUENCE [LARGE SCALE GENOMIC DNA]</scope>
    <source>
        <strain evidence="2 3">TC161</strain>
    </source>
</reference>
<dbReference type="InParanoid" id="A0A165JIR4"/>
<dbReference type="EMBL" id="KV407454">
    <property type="protein sequence ID" value="KZF26294.1"/>
    <property type="molecule type" value="Genomic_DNA"/>
</dbReference>
<name>A0A165JIR4_XYLHT</name>
<dbReference type="Pfam" id="PF12697">
    <property type="entry name" value="Abhydrolase_6"/>
    <property type="match status" value="1"/>
</dbReference>
<dbReference type="ESTHER" id="xylht-a0a165jir4">
    <property type="family name" value="MpaH"/>
</dbReference>
<dbReference type="SUPFAM" id="SSF53474">
    <property type="entry name" value="alpha/beta-Hydrolases"/>
    <property type="match status" value="1"/>
</dbReference>
<evidence type="ECO:0000259" key="1">
    <source>
        <dbReference type="Pfam" id="PF12697"/>
    </source>
</evidence>
<evidence type="ECO:0000313" key="3">
    <source>
        <dbReference type="Proteomes" id="UP000076632"/>
    </source>
</evidence>
<dbReference type="Proteomes" id="UP000076632">
    <property type="component" value="Unassembled WGS sequence"/>
</dbReference>